<keyword evidence="6 10" id="KW-0472">Membrane</keyword>
<feature type="compositionally biased region" description="Basic residues" evidence="9">
    <location>
        <begin position="777"/>
        <end position="786"/>
    </location>
</feature>
<organism evidence="12 13">
    <name type="scientific">Ditylenchus dipsaci</name>
    <dbReference type="NCBI Taxonomy" id="166011"/>
    <lineage>
        <taxon>Eukaryota</taxon>
        <taxon>Metazoa</taxon>
        <taxon>Ecdysozoa</taxon>
        <taxon>Nematoda</taxon>
        <taxon>Chromadorea</taxon>
        <taxon>Rhabditida</taxon>
        <taxon>Tylenchina</taxon>
        <taxon>Tylenchomorpha</taxon>
        <taxon>Sphaerularioidea</taxon>
        <taxon>Anguinidae</taxon>
        <taxon>Anguininae</taxon>
        <taxon>Ditylenchus</taxon>
    </lineage>
</organism>
<dbReference type="GO" id="GO:0030322">
    <property type="term" value="P:stabilization of membrane potential"/>
    <property type="evidence" value="ECO:0007669"/>
    <property type="project" value="TreeGrafter"/>
</dbReference>
<evidence type="ECO:0000256" key="2">
    <source>
        <dbReference type="ARBA" id="ARBA00022448"/>
    </source>
</evidence>
<keyword evidence="2 8" id="KW-0813">Transport</keyword>
<dbReference type="GO" id="GO:0005886">
    <property type="term" value="C:plasma membrane"/>
    <property type="evidence" value="ECO:0007669"/>
    <property type="project" value="TreeGrafter"/>
</dbReference>
<sequence length="792" mass="88866">MQDYLDNSILFVSLCQAIQIEDVDAEVKHMESPSPLGGFHRTPSMEQLIPVDLGALPPSSVKSSIKSSITACRVLGLWLFAKFADFVRTTKFFWIILLYSILGAHLFMWLEMPTDLAEKEESYHYHIVARDVLLFNGNYLEKDQYIKQAIMEFENNAGFEVPQEVESVWTFWMSILYSATIYTTVGYGNIACVTTAGRVATIFYAVFGIPLMIVVLDQLGDFLKKRMKKITFFADDVMFFLGVRYHLANLNDQDSLARYISICKTLAKWKLIAGTISITLSEYSENSSLSNSDLEKHSLHEALTTGLLEQFNPDVKASLDVPSSKDDPKLLRKASTHSSKSNKNSSEGSRAEEGEGQEAKEYDGKRDAPVLAALLVTAGWIAFSAAVFCLWEDWTYFTSVYFFFISMSTIGFGDVTPKHPEYMVASFFLVVVGLSLVSVCISVVQEKFSQIYMGILEKMLQQYLNAQKDGDVEAIKGFVSGFNDRTKYLMPFISKNQNLKIMNQFKAEAKAQGVELPSVLTELNPDTGKPAFCQIFEGEAMERFLKNAQTEGKLAPKVVTKNAHTQTKQVPMQRAHKFFISKAEAGRGSFEAQTEMEDLGLDAGTQTISAMSSDSGIQCSPLTDENFTQFDWSNEVKDNCTATDKISTKNTGIQPEVSCILRIIGSDEEEESSGDYYTSSDSDEEKLEQSQSSVRPQMTMMHSQPDLLDPTYQIPVLQAKRSIQMQRAVSMERSSLDHQILTKESSPSTMVQSRKYGWAEEEKIVAKQGSQEQQLPKVKKKKKKKQKDTVGH</sequence>
<evidence type="ECO:0000256" key="1">
    <source>
        <dbReference type="ARBA" id="ARBA00004141"/>
    </source>
</evidence>
<feature type="transmembrane region" description="Helical" evidence="10">
    <location>
        <begin position="370"/>
        <end position="388"/>
    </location>
</feature>
<keyword evidence="7 8" id="KW-0407">Ion channel</keyword>
<dbReference type="PANTHER" id="PTHR11003">
    <property type="entry name" value="POTASSIUM CHANNEL, SUBFAMILY K"/>
    <property type="match status" value="1"/>
</dbReference>
<feature type="transmembrane region" description="Helical" evidence="10">
    <location>
        <begin position="202"/>
        <end position="220"/>
    </location>
</feature>
<dbReference type="WBParaSite" id="jg2261">
    <property type="protein sequence ID" value="jg2261"/>
    <property type="gene ID" value="jg2261"/>
</dbReference>
<accession>A0A915DR03</accession>
<proteinExistence type="inferred from homology"/>
<feature type="compositionally biased region" description="Polar residues" evidence="9">
    <location>
        <begin position="742"/>
        <end position="752"/>
    </location>
</feature>
<feature type="domain" description="Potassium channel" evidence="11">
    <location>
        <begin position="166"/>
        <end position="224"/>
    </location>
</feature>
<evidence type="ECO:0000259" key="11">
    <source>
        <dbReference type="Pfam" id="PF07885"/>
    </source>
</evidence>
<feature type="domain" description="Potassium channel" evidence="11">
    <location>
        <begin position="376"/>
        <end position="449"/>
    </location>
</feature>
<evidence type="ECO:0000256" key="4">
    <source>
        <dbReference type="ARBA" id="ARBA00022989"/>
    </source>
</evidence>
<evidence type="ECO:0000256" key="6">
    <source>
        <dbReference type="ARBA" id="ARBA00023136"/>
    </source>
</evidence>
<evidence type="ECO:0000256" key="10">
    <source>
        <dbReference type="SAM" id="Phobius"/>
    </source>
</evidence>
<keyword evidence="4 10" id="KW-1133">Transmembrane helix</keyword>
<dbReference type="Proteomes" id="UP000887574">
    <property type="component" value="Unplaced"/>
</dbReference>
<feature type="region of interest" description="Disordered" evidence="9">
    <location>
        <begin position="670"/>
        <end position="697"/>
    </location>
</feature>
<evidence type="ECO:0000256" key="7">
    <source>
        <dbReference type="ARBA" id="ARBA00023303"/>
    </source>
</evidence>
<evidence type="ECO:0000313" key="13">
    <source>
        <dbReference type="WBParaSite" id="jg2261"/>
    </source>
</evidence>
<feature type="compositionally biased region" description="Basic and acidic residues" evidence="9">
    <location>
        <begin position="349"/>
        <end position="362"/>
    </location>
</feature>
<keyword evidence="3 8" id="KW-0812">Transmembrane</keyword>
<protein>
    <submittedName>
        <fullName evidence="13">Potassium channel domain-containing protein</fullName>
    </submittedName>
</protein>
<comment type="subcellular location">
    <subcellularLocation>
        <location evidence="1">Membrane</location>
        <topology evidence="1">Multi-pass membrane protein</topology>
    </subcellularLocation>
</comment>
<reference evidence="13" key="1">
    <citation type="submission" date="2022-11" db="UniProtKB">
        <authorList>
            <consortium name="WormBaseParasite"/>
        </authorList>
    </citation>
    <scope>IDENTIFICATION</scope>
</reference>
<keyword evidence="5 8" id="KW-0406">Ion transport</keyword>
<dbReference type="AlphaFoldDB" id="A0A915DR03"/>
<feature type="region of interest" description="Disordered" evidence="9">
    <location>
        <begin position="728"/>
        <end position="792"/>
    </location>
</feature>
<dbReference type="Gene3D" id="1.10.287.70">
    <property type="match status" value="1"/>
</dbReference>
<dbReference type="GO" id="GO:0022841">
    <property type="term" value="F:potassium ion leak channel activity"/>
    <property type="evidence" value="ECO:0007669"/>
    <property type="project" value="TreeGrafter"/>
</dbReference>
<dbReference type="PRINTS" id="PR01333">
    <property type="entry name" value="2POREKCHANEL"/>
</dbReference>
<feature type="transmembrane region" description="Helical" evidence="10">
    <location>
        <begin position="92"/>
        <end position="110"/>
    </location>
</feature>
<feature type="transmembrane region" description="Helical" evidence="10">
    <location>
        <begin position="394"/>
        <end position="412"/>
    </location>
</feature>
<name>A0A915DR03_9BILA</name>
<dbReference type="Pfam" id="PF07885">
    <property type="entry name" value="Ion_trans_2"/>
    <property type="match status" value="2"/>
</dbReference>
<feature type="transmembrane region" description="Helical" evidence="10">
    <location>
        <begin position="424"/>
        <end position="444"/>
    </location>
</feature>
<dbReference type="SUPFAM" id="SSF81324">
    <property type="entry name" value="Voltage-gated potassium channels"/>
    <property type="match status" value="2"/>
</dbReference>
<dbReference type="InterPro" id="IPR003280">
    <property type="entry name" value="2pore_dom_K_chnl"/>
</dbReference>
<dbReference type="PANTHER" id="PTHR11003:SF61">
    <property type="entry name" value="POTASSIUM CHANNEL DOMAIN-CONTAINING PROTEIN"/>
    <property type="match status" value="1"/>
</dbReference>
<evidence type="ECO:0000256" key="5">
    <source>
        <dbReference type="ARBA" id="ARBA00023065"/>
    </source>
</evidence>
<evidence type="ECO:0000256" key="8">
    <source>
        <dbReference type="RuleBase" id="RU003857"/>
    </source>
</evidence>
<comment type="similarity">
    <text evidence="8">Belongs to the two pore domain potassium channel (TC 1.A.1.8) family.</text>
</comment>
<evidence type="ECO:0000313" key="12">
    <source>
        <dbReference type="Proteomes" id="UP000887574"/>
    </source>
</evidence>
<keyword evidence="12" id="KW-1185">Reference proteome</keyword>
<evidence type="ECO:0000256" key="3">
    <source>
        <dbReference type="ARBA" id="ARBA00022692"/>
    </source>
</evidence>
<feature type="compositionally biased region" description="Low complexity" evidence="9">
    <location>
        <begin position="338"/>
        <end position="348"/>
    </location>
</feature>
<dbReference type="GO" id="GO:0015271">
    <property type="term" value="F:outward rectifier potassium channel activity"/>
    <property type="evidence" value="ECO:0007669"/>
    <property type="project" value="TreeGrafter"/>
</dbReference>
<dbReference type="InterPro" id="IPR013099">
    <property type="entry name" value="K_chnl_dom"/>
</dbReference>
<feature type="region of interest" description="Disordered" evidence="9">
    <location>
        <begin position="319"/>
        <end position="362"/>
    </location>
</feature>
<evidence type="ECO:0000256" key="9">
    <source>
        <dbReference type="SAM" id="MobiDB-lite"/>
    </source>
</evidence>